<sequence>MSREQVELLDHNSNTTQRPCIFMGILAFTSVPTGMASHADSSAVASASLRHPCDTLHCECCRLPSVIDQSICFSFKTDDILSMVFLMPMTRRELKCHEELQAESIATCHLQLLFLQQSAAFDWESGIDNFLFQKSLLELWFHSEFGTIQLSKQVASSENSSVVYQGCITDEDQGYITDETAIDRENIMVDVPHGMKLDSTVKDIFHIME</sequence>
<keyword evidence="2" id="KW-1185">Reference proteome</keyword>
<organism evidence="1">
    <name type="scientific">Darwinula stevensoni</name>
    <dbReference type="NCBI Taxonomy" id="69355"/>
    <lineage>
        <taxon>Eukaryota</taxon>
        <taxon>Metazoa</taxon>
        <taxon>Ecdysozoa</taxon>
        <taxon>Arthropoda</taxon>
        <taxon>Crustacea</taxon>
        <taxon>Oligostraca</taxon>
        <taxon>Ostracoda</taxon>
        <taxon>Podocopa</taxon>
        <taxon>Podocopida</taxon>
        <taxon>Darwinulocopina</taxon>
        <taxon>Darwinuloidea</taxon>
        <taxon>Darwinulidae</taxon>
        <taxon>Darwinula</taxon>
    </lineage>
</organism>
<proteinExistence type="predicted"/>
<accession>A0A7R9AA56</accession>
<name>A0A7R9AA56_9CRUS</name>
<dbReference type="Proteomes" id="UP000677054">
    <property type="component" value="Unassembled WGS sequence"/>
</dbReference>
<evidence type="ECO:0000313" key="2">
    <source>
        <dbReference type="Proteomes" id="UP000677054"/>
    </source>
</evidence>
<reference evidence="1" key="1">
    <citation type="submission" date="2020-11" db="EMBL/GenBank/DDBJ databases">
        <authorList>
            <person name="Tran Van P."/>
        </authorList>
    </citation>
    <scope>NUCLEOTIDE SEQUENCE</scope>
</reference>
<protein>
    <submittedName>
        <fullName evidence="1">Uncharacterized protein</fullName>
    </submittedName>
</protein>
<gene>
    <name evidence="1" type="ORF">DSTB1V02_LOCUS10134</name>
</gene>
<evidence type="ECO:0000313" key="1">
    <source>
        <dbReference type="EMBL" id="CAD7250355.1"/>
    </source>
</evidence>
<dbReference type="EMBL" id="CAJPEV010002810">
    <property type="protein sequence ID" value="CAG0898101.1"/>
    <property type="molecule type" value="Genomic_DNA"/>
</dbReference>
<dbReference type="AlphaFoldDB" id="A0A7R9AA56"/>
<dbReference type="EMBL" id="LR902327">
    <property type="protein sequence ID" value="CAD7250355.1"/>
    <property type="molecule type" value="Genomic_DNA"/>
</dbReference>